<dbReference type="Pfam" id="PF03935">
    <property type="entry name" value="SKN1_KRE6_Sbg1"/>
    <property type="match status" value="1"/>
</dbReference>
<comment type="subcellular location">
    <subcellularLocation>
        <location evidence="1">Membrane</location>
        <topology evidence="1">Single-pass type II membrane protein</topology>
    </subcellularLocation>
</comment>
<keyword evidence="8" id="KW-0961">Cell wall biogenesis/degradation</keyword>
<comment type="similarity">
    <text evidence="2">Belongs to the SKN1/KRE6 family.</text>
</comment>
<feature type="region of interest" description="Disordered" evidence="9">
    <location>
        <begin position="1"/>
        <end position="75"/>
    </location>
</feature>
<proteinExistence type="inferred from homology"/>
<dbReference type="GO" id="GO:0006078">
    <property type="term" value="P:(1-&gt;6)-beta-D-glucan biosynthetic process"/>
    <property type="evidence" value="ECO:0007669"/>
    <property type="project" value="TreeGrafter"/>
</dbReference>
<evidence type="ECO:0000256" key="2">
    <source>
        <dbReference type="ARBA" id="ARBA00010962"/>
    </source>
</evidence>
<dbReference type="PANTHER" id="PTHR31361">
    <property type="entry name" value="BETA-GLUCAN SYNTHESIS-ASSOCIATED PROTEIN KRE6-RELATED"/>
    <property type="match status" value="1"/>
</dbReference>
<dbReference type="FunFam" id="2.60.120.200:FF:000259">
    <property type="entry name" value="Chromosome 9, whole genome shotgun sequence"/>
    <property type="match status" value="1"/>
</dbReference>
<evidence type="ECO:0000256" key="8">
    <source>
        <dbReference type="ARBA" id="ARBA00023316"/>
    </source>
</evidence>
<organism evidence="12 13">
    <name type="scientific">Tricholomella constricta</name>
    <dbReference type="NCBI Taxonomy" id="117010"/>
    <lineage>
        <taxon>Eukaryota</taxon>
        <taxon>Fungi</taxon>
        <taxon>Dikarya</taxon>
        <taxon>Basidiomycota</taxon>
        <taxon>Agaricomycotina</taxon>
        <taxon>Agaricomycetes</taxon>
        <taxon>Agaricomycetidae</taxon>
        <taxon>Agaricales</taxon>
        <taxon>Tricholomatineae</taxon>
        <taxon>Lyophyllaceae</taxon>
        <taxon>Tricholomella</taxon>
    </lineage>
</organism>
<dbReference type="PANTHER" id="PTHR31361:SF1">
    <property type="entry name" value="BETA-GLUCAN SYNTHESIS-ASSOCIATED PROTEIN KRE6-RELATED"/>
    <property type="match status" value="1"/>
</dbReference>
<keyword evidence="7" id="KW-0325">Glycoprotein</keyword>
<evidence type="ECO:0000256" key="1">
    <source>
        <dbReference type="ARBA" id="ARBA00004606"/>
    </source>
</evidence>
<evidence type="ECO:0000256" key="10">
    <source>
        <dbReference type="SAM" id="Phobius"/>
    </source>
</evidence>
<gene>
    <name evidence="12" type="ORF">D9615_001388</name>
</gene>
<keyword evidence="13" id="KW-1185">Reference proteome</keyword>
<dbReference type="InterPro" id="IPR000757">
    <property type="entry name" value="Beta-glucanase-like"/>
</dbReference>
<dbReference type="GO" id="GO:0031505">
    <property type="term" value="P:fungal-type cell wall organization"/>
    <property type="evidence" value="ECO:0007669"/>
    <property type="project" value="TreeGrafter"/>
</dbReference>
<dbReference type="EMBL" id="JAACJP010000004">
    <property type="protein sequence ID" value="KAF5385290.1"/>
    <property type="molecule type" value="Genomic_DNA"/>
</dbReference>
<dbReference type="CDD" id="cd02180">
    <property type="entry name" value="GH16_fungal_KRE6_glucanase"/>
    <property type="match status" value="1"/>
</dbReference>
<evidence type="ECO:0000256" key="4">
    <source>
        <dbReference type="ARBA" id="ARBA00022968"/>
    </source>
</evidence>
<dbReference type="Gene3D" id="2.60.120.200">
    <property type="match status" value="2"/>
</dbReference>
<dbReference type="Proteomes" id="UP000565441">
    <property type="component" value="Unassembled WGS sequence"/>
</dbReference>
<dbReference type="InterPro" id="IPR013320">
    <property type="entry name" value="ConA-like_dom_sf"/>
</dbReference>
<evidence type="ECO:0000256" key="9">
    <source>
        <dbReference type="SAM" id="MobiDB-lite"/>
    </source>
</evidence>
<evidence type="ECO:0000313" key="13">
    <source>
        <dbReference type="Proteomes" id="UP000565441"/>
    </source>
</evidence>
<dbReference type="PROSITE" id="PS51762">
    <property type="entry name" value="GH16_2"/>
    <property type="match status" value="1"/>
</dbReference>
<dbReference type="OrthoDB" id="412647at2759"/>
<reference evidence="12 13" key="1">
    <citation type="journal article" date="2020" name="ISME J.">
        <title>Uncovering the hidden diversity of litter-decomposition mechanisms in mushroom-forming fungi.</title>
        <authorList>
            <person name="Floudas D."/>
            <person name="Bentzer J."/>
            <person name="Ahren D."/>
            <person name="Johansson T."/>
            <person name="Persson P."/>
            <person name="Tunlid A."/>
        </authorList>
    </citation>
    <scope>NUCLEOTIDE SEQUENCE [LARGE SCALE GENOMIC DNA]</scope>
    <source>
        <strain evidence="12 13">CBS 661.87</strain>
    </source>
</reference>
<feature type="compositionally biased region" description="Polar residues" evidence="9">
    <location>
        <begin position="1"/>
        <end position="33"/>
    </location>
</feature>
<evidence type="ECO:0000256" key="7">
    <source>
        <dbReference type="ARBA" id="ARBA00023180"/>
    </source>
</evidence>
<keyword evidence="6 10" id="KW-0472">Membrane</keyword>
<evidence type="ECO:0000259" key="11">
    <source>
        <dbReference type="PROSITE" id="PS51762"/>
    </source>
</evidence>
<keyword evidence="5 10" id="KW-1133">Transmembrane helix</keyword>
<dbReference type="InterPro" id="IPR005629">
    <property type="entry name" value="Skn1/Kre6/Sbg1"/>
</dbReference>
<dbReference type="GO" id="GO:0005789">
    <property type="term" value="C:endoplasmic reticulum membrane"/>
    <property type="evidence" value="ECO:0007669"/>
    <property type="project" value="TreeGrafter"/>
</dbReference>
<accession>A0A8H5HLN2</accession>
<sequence>MSNFGSNVHENNYHGSRASPSTTNLLPPSNARKTSPGIAHQLKFTASPGPSSLHRIPSNSPFFRPPPGLDSPSTSNKVLGFTSISEKFSLAPYPLAWSSGHFPHFPESDDYIHNPDPRRDRKHDLRGSIFTLRGLTNLGCLILLGVGLVALFAGYPLISHFTSRKQSLMGGFNLGGINATGQIPSMPGNWGLIDLETPKSAYTKASYKEPRKKLQLVFSDEFNTDGRSFYPGDDPYWEAVDLHYWATNNMEWYDPAAIVTKGGALEITMSKKESHGLHYEGGMMTTWNKFCLSGGLIETSVTLPGANNIVGIWPAIWTMGNLGRAGYGASLEGMWPYTYDSCDVGTVPNQTVGGLPKAATVNGDMNAGGALSYLPGQRLSRCTCPGDSHPGPMHADGTFVGRSAPEIDIFEAQVTGNPPTGQVSQSAQWAVKPFLLHPRHVLTNFKPINDRYLWKNTTDTTFIADATITTLNSYLGGAFQQATSAVTRTNQDCYEFQKGCFSVYGFEYKPGFDDAYISWISDGKLTWTLKQEGMGPDEEVEISARPIPQEPLYIIINLGMSMNFGEVDLEHLQFPVKMRVDWIRVYQPQDALNVGCNPKEFPTEQYINK</sequence>
<dbReference type="AlphaFoldDB" id="A0A8H5HLN2"/>
<protein>
    <recommendedName>
        <fullName evidence="11">GH16 domain-containing protein</fullName>
    </recommendedName>
</protein>
<feature type="transmembrane region" description="Helical" evidence="10">
    <location>
        <begin position="135"/>
        <end position="158"/>
    </location>
</feature>
<feature type="domain" description="GH16" evidence="11">
    <location>
        <begin position="200"/>
        <end position="591"/>
    </location>
</feature>
<evidence type="ECO:0000313" key="12">
    <source>
        <dbReference type="EMBL" id="KAF5385290.1"/>
    </source>
</evidence>
<evidence type="ECO:0000256" key="5">
    <source>
        <dbReference type="ARBA" id="ARBA00022989"/>
    </source>
</evidence>
<keyword evidence="4" id="KW-0735">Signal-anchor</keyword>
<dbReference type="GO" id="GO:0005886">
    <property type="term" value="C:plasma membrane"/>
    <property type="evidence" value="ECO:0007669"/>
    <property type="project" value="TreeGrafter"/>
</dbReference>
<dbReference type="SUPFAM" id="SSF49899">
    <property type="entry name" value="Concanavalin A-like lectins/glucanases"/>
    <property type="match status" value="1"/>
</dbReference>
<comment type="caution">
    <text evidence="12">The sequence shown here is derived from an EMBL/GenBank/DDBJ whole genome shotgun (WGS) entry which is preliminary data.</text>
</comment>
<dbReference type="GO" id="GO:0015926">
    <property type="term" value="F:glucosidase activity"/>
    <property type="evidence" value="ECO:0007669"/>
    <property type="project" value="TreeGrafter"/>
</dbReference>
<name>A0A8H5HLN2_9AGAR</name>
<evidence type="ECO:0000256" key="3">
    <source>
        <dbReference type="ARBA" id="ARBA00022692"/>
    </source>
</evidence>
<keyword evidence="3 10" id="KW-0812">Transmembrane</keyword>
<evidence type="ECO:0000256" key="6">
    <source>
        <dbReference type="ARBA" id="ARBA00023136"/>
    </source>
</evidence>